<evidence type="ECO:0000313" key="2">
    <source>
        <dbReference type="EMBL" id="CAK9042544.1"/>
    </source>
</evidence>
<organism evidence="2 3">
    <name type="scientific">Durusdinium trenchii</name>
    <dbReference type="NCBI Taxonomy" id="1381693"/>
    <lineage>
        <taxon>Eukaryota</taxon>
        <taxon>Sar</taxon>
        <taxon>Alveolata</taxon>
        <taxon>Dinophyceae</taxon>
        <taxon>Suessiales</taxon>
        <taxon>Symbiodiniaceae</taxon>
        <taxon>Durusdinium</taxon>
    </lineage>
</organism>
<feature type="region of interest" description="Disordered" evidence="1">
    <location>
        <begin position="64"/>
        <end position="171"/>
    </location>
</feature>
<name>A0ABP0LVI6_9DINO</name>
<accession>A0ABP0LVI6</accession>
<reference evidence="2 3" key="1">
    <citation type="submission" date="2024-02" db="EMBL/GenBank/DDBJ databases">
        <authorList>
            <person name="Chen Y."/>
            <person name="Shah S."/>
            <person name="Dougan E. K."/>
            <person name="Thang M."/>
            <person name="Chan C."/>
        </authorList>
    </citation>
    <scope>NUCLEOTIDE SEQUENCE [LARGE SCALE GENOMIC DNA]</scope>
</reference>
<protein>
    <submittedName>
        <fullName evidence="2">Retrovirus-related Pol polyprotein from transposon TNT 1-94</fullName>
    </submittedName>
</protein>
<feature type="compositionally biased region" description="Basic and acidic residues" evidence="1">
    <location>
        <begin position="64"/>
        <end position="81"/>
    </location>
</feature>
<proteinExistence type="predicted"/>
<gene>
    <name evidence="2" type="ORF">SCF082_LOCUS24468</name>
</gene>
<keyword evidence="3" id="KW-1185">Reference proteome</keyword>
<sequence>MGGPEEPLVTHLKLFNLKEAAFQELDSPDLSRAQRRQECQEGSRMVDLQQHQDVLQQQLLKVQQVREQEKANAEAAPHERSLLSPKATASPASPRGRRLSQDSSASQSPQSKQTRPTLRGAGKVVKVPTTPLNSPTAGAEVEVKPKASAKASERPYSRAPSWPVQKPSTPSALQDQQVFHDMGLASALSNVPSRRLLQPGEEITELALEPPPPDMSSLLAEKELEVEGATTSEMLGSMANEADQEWWQRLHDQLEVMRRDVQDYAHRTTAAHASRFTRVQTREGCHEGMRLPVGGSLVASGGYSERSGQWGDWHYRKPQPEEKFKVRKYLAYKIDFGDTYVSIRFVMQKEKGSNAEFSFKQESCEVEVQVPRTWKVLPFERYRPTDFEQESKRKFRVLRVGGDKYLPEEKKGVKVFWKEKSKTFAFEMSTDALIGLQRSLQQLVQVQQNQQRSKHIKTPEIFKPSTRDEELRQWPDWRFSFMQFMKSVDPKTAELPQTINKKPKEAYDMDTMDNDTKALSNKFYSILISYMKNRPLSLIRHLEDFNGFKRWSPLVRDMEPSTRQRGLALLTQLSKVEFSSSKTISDQIPACESFVRKYERVSGSKFSEDSMIASILLALPMALRTQLQMQITETTTYEYLAPSRDPQRTLTSLSPSDFEDFYEEGSEVPLAPYPKVKDALHQIEWDDEDEYDAGEADEAALAKKSHNTMREIHPKRLQLMTKSTTWKMKQRIVSKWHEEEIVGRLRNLKLKLHWEFEAGFAKKLYEENSRKAVSKVPKMPRREVQDHHNLTHIPFESWCEACLTTRSKEDSHKSKDHQEKTVMAFDFAYTFTNENYETVPGEFVKPEDYPSQRGTMLVATISDTRAVI</sequence>
<feature type="compositionally biased region" description="Low complexity" evidence="1">
    <location>
        <begin position="101"/>
        <end position="113"/>
    </location>
</feature>
<evidence type="ECO:0000313" key="3">
    <source>
        <dbReference type="Proteomes" id="UP001642464"/>
    </source>
</evidence>
<dbReference type="EMBL" id="CAXAMM010018002">
    <property type="protein sequence ID" value="CAK9042544.1"/>
    <property type="molecule type" value="Genomic_DNA"/>
</dbReference>
<evidence type="ECO:0000256" key="1">
    <source>
        <dbReference type="SAM" id="MobiDB-lite"/>
    </source>
</evidence>
<comment type="caution">
    <text evidence="2">The sequence shown here is derived from an EMBL/GenBank/DDBJ whole genome shotgun (WGS) entry which is preliminary data.</text>
</comment>
<feature type="compositionally biased region" description="Basic and acidic residues" evidence="1">
    <location>
        <begin position="141"/>
        <end position="156"/>
    </location>
</feature>
<feature type="region of interest" description="Disordered" evidence="1">
    <location>
        <begin position="26"/>
        <end position="46"/>
    </location>
</feature>
<dbReference type="Proteomes" id="UP001642464">
    <property type="component" value="Unassembled WGS sequence"/>
</dbReference>